<feature type="region of interest" description="Disordered" evidence="1">
    <location>
        <begin position="15"/>
        <end position="37"/>
    </location>
</feature>
<reference evidence="2 3" key="1">
    <citation type="submission" date="2017-09" db="EMBL/GenBank/DDBJ databases">
        <title>Depth-based differentiation of microbial function through sediment-hosted aquifers and enrichment of novel symbionts in the deep terrestrial subsurface.</title>
        <authorList>
            <person name="Probst A.J."/>
            <person name="Ladd B."/>
            <person name="Jarett J.K."/>
            <person name="Geller-Mcgrath D.E."/>
            <person name="Sieber C.M."/>
            <person name="Emerson J.B."/>
            <person name="Anantharaman K."/>
            <person name="Thomas B.C."/>
            <person name="Malmstrom R."/>
            <person name="Stieglmeier M."/>
            <person name="Klingl A."/>
            <person name="Woyke T."/>
            <person name="Ryan C.M."/>
            <person name="Banfield J.F."/>
        </authorList>
    </citation>
    <scope>NUCLEOTIDE SEQUENCE [LARGE SCALE GENOMIC DNA]</scope>
    <source>
        <strain evidence="2">CG10_big_fil_rev_8_21_14_0_10_42_12</strain>
    </source>
</reference>
<proteinExistence type="predicted"/>
<comment type="caution">
    <text evidence="2">The sequence shown here is derived from an EMBL/GenBank/DDBJ whole genome shotgun (WGS) entry which is preliminary data.</text>
</comment>
<accession>A0A2H0QVB4</accession>
<feature type="compositionally biased region" description="Basic residues" evidence="1">
    <location>
        <begin position="18"/>
        <end position="28"/>
    </location>
</feature>
<evidence type="ECO:0000313" key="3">
    <source>
        <dbReference type="Proteomes" id="UP000231333"/>
    </source>
</evidence>
<dbReference type="Proteomes" id="UP000231333">
    <property type="component" value="Unassembled WGS sequence"/>
</dbReference>
<protein>
    <submittedName>
        <fullName evidence="2">Uncharacterized protein</fullName>
    </submittedName>
</protein>
<evidence type="ECO:0000256" key="1">
    <source>
        <dbReference type="SAM" id="MobiDB-lite"/>
    </source>
</evidence>
<evidence type="ECO:0000313" key="2">
    <source>
        <dbReference type="EMBL" id="PIR38231.1"/>
    </source>
</evidence>
<dbReference type="AlphaFoldDB" id="A0A2H0QVB4"/>
<feature type="region of interest" description="Disordered" evidence="1">
    <location>
        <begin position="91"/>
        <end position="110"/>
    </location>
</feature>
<organism evidence="2 3">
    <name type="scientific">Candidatus Zambryskibacteria bacterium CG10_big_fil_rev_8_21_14_0_10_42_12</name>
    <dbReference type="NCBI Taxonomy" id="1975115"/>
    <lineage>
        <taxon>Bacteria</taxon>
        <taxon>Candidatus Zambryskiibacteriota</taxon>
    </lineage>
</organism>
<name>A0A2H0QVB4_9BACT</name>
<sequence length="110" mass="12285">MSKITIGLVPIPEETMARKKMASRRRTPRSVSEKQDSLKTLIDATTVGTLHKAGLWGGHGTMRFQQLSHDLFAGQLSPEETDELEDLCRRFAPGRPPTSETQDEWPVQPA</sequence>
<dbReference type="EMBL" id="PCXL01000011">
    <property type="protein sequence ID" value="PIR38231.1"/>
    <property type="molecule type" value="Genomic_DNA"/>
</dbReference>
<gene>
    <name evidence="2" type="ORF">COV34_01290</name>
</gene>